<evidence type="ECO:0000313" key="5">
    <source>
        <dbReference type="EMBL" id="EMI57790.1"/>
    </source>
</evidence>
<evidence type="ECO:0000256" key="1">
    <source>
        <dbReference type="SAM" id="MobiDB-lite"/>
    </source>
</evidence>
<evidence type="ECO:0000259" key="3">
    <source>
        <dbReference type="Pfam" id="PF07587"/>
    </source>
</evidence>
<feature type="compositionally biased region" description="Polar residues" evidence="1">
    <location>
        <begin position="130"/>
        <end position="153"/>
    </location>
</feature>
<comment type="caution">
    <text evidence="5">The sequence shown here is derived from an EMBL/GenBank/DDBJ whole genome shotgun (WGS) entry which is preliminary data.</text>
</comment>
<dbReference type="SUPFAM" id="SSF46626">
    <property type="entry name" value="Cytochrome c"/>
    <property type="match status" value="1"/>
</dbReference>
<dbReference type="PANTHER" id="PTHR35889:SF3">
    <property type="entry name" value="F-BOX DOMAIN-CONTAINING PROTEIN"/>
    <property type="match status" value="1"/>
</dbReference>
<organism evidence="5 6">
    <name type="scientific">Rhodopirellula sallentina SM41</name>
    <dbReference type="NCBI Taxonomy" id="1263870"/>
    <lineage>
        <taxon>Bacteria</taxon>
        <taxon>Pseudomonadati</taxon>
        <taxon>Planctomycetota</taxon>
        <taxon>Planctomycetia</taxon>
        <taxon>Pirellulales</taxon>
        <taxon>Pirellulaceae</taxon>
        <taxon>Rhodopirellula</taxon>
    </lineage>
</organism>
<feature type="domain" description="DUF1553" evidence="3">
    <location>
        <begin position="523"/>
        <end position="802"/>
    </location>
</feature>
<dbReference type="Pfam" id="PF07583">
    <property type="entry name" value="PSCyt2"/>
    <property type="match status" value="1"/>
</dbReference>
<evidence type="ECO:0000313" key="6">
    <source>
        <dbReference type="Proteomes" id="UP000011885"/>
    </source>
</evidence>
<name>M5U8M8_9BACT</name>
<feature type="region of interest" description="Disordered" evidence="1">
    <location>
        <begin position="122"/>
        <end position="158"/>
    </location>
</feature>
<dbReference type="InterPro" id="IPR022655">
    <property type="entry name" value="DUF1553"/>
</dbReference>
<dbReference type="GO" id="GO:0009055">
    <property type="term" value="F:electron transfer activity"/>
    <property type="evidence" value="ECO:0007669"/>
    <property type="project" value="InterPro"/>
</dbReference>
<feature type="domain" description="DUF1549" evidence="2">
    <location>
        <begin position="162"/>
        <end position="367"/>
    </location>
</feature>
<dbReference type="PANTHER" id="PTHR35889">
    <property type="entry name" value="CYCLOINULO-OLIGOSACCHARIDE FRUCTANOTRANSFERASE-RELATED"/>
    <property type="match status" value="1"/>
</dbReference>
<dbReference type="RefSeq" id="WP_008674506.1">
    <property type="nucleotide sequence ID" value="NZ_ANOH01000065.1"/>
</dbReference>
<sequence length="836" mass="94439">MLLGVLSVTPSTVRAEVDYARDVQPILARKCFSCHGPDQAESGVAFHESDLALAEADSGDFAIVPGDVEASGVIARIESDDEYERMPPEGEPLSPEEIATLKEWIGEGAPFSRHWAFEPLTHPRPPKLTLRTNGTSATKLRSTPNSLQKTSPDATDDETVHPIDAFVWQRLEKSGLKQAPRADKRTLIRRVTYDLTGLPPSPQQVADFVASTDPNAYEKLVDRLLNSHHYGERWGRHWLDLVRYAETNSFERDAAKPNAWKYRDYVIRSFNNDKPYDQFVQEQLAGDVLSKTTTETITATGYYRLGIWDDEPADPLQARYDELDDLITTTSQAFLALTINCARCHDHKIDPIPTTDYYSMLAFFADVTPYAKRHDMTANNQVDVSPPELIRRYQQCDEDEAKIVAERTEIEQAAIVQMSATDQRAAEGPPKEREQVLRKKLNQHLTDEQRGRYEDLGRQLKQIAKRREELPPREQTLGLARKRAVEQTFVMYRGNPHSPTDAVEPNFPSIFDAPPPKVDDQHRRLELAKWITEPSNRLTSRVIVNRIWQHHFGRGIVRSANNFGQLGTPPTHPRLLDYLAQVFMQNGWKLKAMHRFIMTSETYRTASTLPPEQTSRIGDVASIDPGNDLFWRFDPRRLSAEEVRDSILAVTGKLNTTVYGPSFYEELSPEVLAGQSRPGKGWGKASESDLNRRSVYIHVKRSLLTPLLSAFDFPEPDTTCEARFATLQPGQAMSLLNSDFIHKRASQLADAARQDFDSHRDTDHNPANSTPQLESNAAYVRAVIHRVFGRDATAAEVDDGTNLIGELVTQHGVSPTRAQTLYALSVLNWNEFVFVF</sequence>
<dbReference type="EMBL" id="ANOH01000065">
    <property type="protein sequence ID" value="EMI57790.1"/>
    <property type="molecule type" value="Genomic_DNA"/>
</dbReference>
<dbReference type="Pfam" id="PF07587">
    <property type="entry name" value="PSD1"/>
    <property type="match status" value="1"/>
</dbReference>
<dbReference type="InterPro" id="IPR011429">
    <property type="entry name" value="Cyt_c_Planctomycete-type"/>
</dbReference>
<reference evidence="5 6" key="1">
    <citation type="journal article" date="2013" name="Mar. Genomics">
        <title>Expression of sulfatases in Rhodopirellula baltica and the diversity of sulfatases in the genus Rhodopirellula.</title>
        <authorList>
            <person name="Wegner C.E."/>
            <person name="Richter-Heitmann T."/>
            <person name="Klindworth A."/>
            <person name="Klockow C."/>
            <person name="Richter M."/>
            <person name="Achstetter T."/>
            <person name="Glockner F.O."/>
            <person name="Harder J."/>
        </authorList>
    </citation>
    <scope>NUCLEOTIDE SEQUENCE [LARGE SCALE GENOMIC DNA]</scope>
    <source>
        <strain evidence="5 6">SM41</strain>
    </source>
</reference>
<feature type="region of interest" description="Disordered" evidence="1">
    <location>
        <begin position="752"/>
        <end position="772"/>
    </location>
</feature>
<dbReference type="Pfam" id="PF07635">
    <property type="entry name" value="PSCyt1"/>
    <property type="match status" value="1"/>
</dbReference>
<evidence type="ECO:0000259" key="4">
    <source>
        <dbReference type="Pfam" id="PF07635"/>
    </source>
</evidence>
<dbReference type="AlphaFoldDB" id="M5U8M8"/>
<dbReference type="InterPro" id="IPR011444">
    <property type="entry name" value="DUF1549"/>
</dbReference>
<dbReference type="GO" id="GO:0020037">
    <property type="term" value="F:heme binding"/>
    <property type="evidence" value="ECO:0007669"/>
    <property type="project" value="InterPro"/>
</dbReference>
<gene>
    <name evidence="5" type="ORF">RSSM_00749</name>
</gene>
<evidence type="ECO:0000259" key="2">
    <source>
        <dbReference type="Pfam" id="PF07583"/>
    </source>
</evidence>
<feature type="compositionally biased region" description="Basic and acidic residues" evidence="1">
    <location>
        <begin position="752"/>
        <end position="764"/>
    </location>
</feature>
<accession>M5U8M8</accession>
<proteinExistence type="predicted"/>
<dbReference type="InterPro" id="IPR036909">
    <property type="entry name" value="Cyt_c-like_dom_sf"/>
</dbReference>
<dbReference type="Proteomes" id="UP000011885">
    <property type="component" value="Unassembled WGS sequence"/>
</dbReference>
<protein>
    <submittedName>
        <fullName evidence="5">Protein containing DUF1549</fullName>
    </submittedName>
</protein>
<feature type="domain" description="Cytochrome C Planctomycete-type" evidence="4">
    <location>
        <begin position="31"/>
        <end position="90"/>
    </location>
</feature>
<dbReference type="PATRIC" id="fig|1263870.3.peg.816"/>
<keyword evidence="6" id="KW-1185">Reference proteome</keyword>